<dbReference type="SUPFAM" id="SSF81301">
    <property type="entry name" value="Nucleotidyltransferase"/>
    <property type="match status" value="1"/>
</dbReference>
<dbReference type="Gene3D" id="3.30.460.40">
    <property type="match status" value="1"/>
</dbReference>
<dbReference type="EMBL" id="MFKW01000001">
    <property type="protein sequence ID" value="OGG52149.1"/>
    <property type="molecule type" value="Genomic_DNA"/>
</dbReference>
<comment type="caution">
    <text evidence="1">The sequence shown here is derived from an EMBL/GenBank/DDBJ whole genome shotgun (WGS) entry which is preliminary data.</text>
</comment>
<dbReference type="InterPro" id="IPR014942">
    <property type="entry name" value="AbiEii"/>
</dbReference>
<organism evidence="1 2">
    <name type="scientific">Candidatus Kaiserbacteria bacterium RIFCSPHIGHO2_01_FULL_54_36b</name>
    <dbReference type="NCBI Taxonomy" id="1798483"/>
    <lineage>
        <taxon>Bacteria</taxon>
        <taxon>Candidatus Kaiseribacteriota</taxon>
    </lineage>
</organism>
<reference evidence="1 2" key="1">
    <citation type="journal article" date="2016" name="Nat. Commun.">
        <title>Thousands of microbial genomes shed light on interconnected biogeochemical processes in an aquifer system.</title>
        <authorList>
            <person name="Anantharaman K."/>
            <person name="Brown C.T."/>
            <person name="Hug L.A."/>
            <person name="Sharon I."/>
            <person name="Castelle C.J."/>
            <person name="Probst A.J."/>
            <person name="Thomas B.C."/>
            <person name="Singh A."/>
            <person name="Wilkins M.J."/>
            <person name="Karaoz U."/>
            <person name="Brodie E.L."/>
            <person name="Williams K.H."/>
            <person name="Hubbard S.S."/>
            <person name="Banfield J.F."/>
        </authorList>
    </citation>
    <scope>NUCLEOTIDE SEQUENCE [LARGE SCALE GENOMIC DNA]</scope>
</reference>
<gene>
    <name evidence="1" type="ORF">A2704_02070</name>
</gene>
<dbReference type="InterPro" id="IPR043519">
    <property type="entry name" value="NT_sf"/>
</dbReference>
<name>A0A1F6CSI7_9BACT</name>
<dbReference type="Pfam" id="PF08843">
    <property type="entry name" value="AbiEii"/>
    <property type="match status" value="1"/>
</dbReference>
<dbReference type="Proteomes" id="UP000176445">
    <property type="component" value="Unassembled WGS sequence"/>
</dbReference>
<accession>A0A1F6CSI7</accession>
<evidence type="ECO:0000313" key="1">
    <source>
        <dbReference type="EMBL" id="OGG52149.1"/>
    </source>
</evidence>
<proteinExistence type="predicted"/>
<protein>
    <submittedName>
        <fullName evidence="1">Uncharacterized protein</fullName>
    </submittedName>
</protein>
<dbReference type="AlphaFoldDB" id="A0A1F6CSI7"/>
<sequence>MDAYYATFFRELQHSGVSYVLCGGLAIVLQGFRRFTADIDIIISLQIENVLRFVELVSRLGYRPRLPIPAVELADPEKRRFWREEKGAQVFTFCDPSSPYRQIDVFISEPIPFEELHAASILRCDSDFEIRVASIEHLLRMKRQIQPPRDHDTIDILMLERMLSDRR</sequence>
<evidence type="ECO:0000313" key="2">
    <source>
        <dbReference type="Proteomes" id="UP000176445"/>
    </source>
</evidence>